<dbReference type="SUPFAM" id="SSF51338">
    <property type="entry name" value="Composite domain of metallo-dependent hydrolases"/>
    <property type="match status" value="1"/>
</dbReference>
<organism evidence="2 3">
    <name type="scientific">candidate division TA06 bacterium</name>
    <dbReference type="NCBI Taxonomy" id="2250710"/>
    <lineage>
        <taxon>Bacteria</taxon>
        <taxon>Bacteria division TA06</taxon>
    </lineage>
</organism>
<dbReference type="InterPro" id="IPR032466">
    <property type="entry name" value="Metal_Hydrolase"/>
</dbReference>
<accession>A0A523UPE6</accession>
<dbReference type="InterPro" id="IPR011059">
    <property type="entry name" value="Metal-dep_hydrolase_composite"/>
</dbReference>
<reference evidence="2 3" key="1">
    <citation type="submission" date="2019-03" db="EMBL/GenBank/DDBJ databases">
        <title>Metabolic potential of uncultured bacteria and archaea associated with petroleum seepage in deep-sea sediments.</title>
        <authorList>
            <person name="Dong X."/>
            <person name="Hubert C."/>
        </authorList>
    </citation>
    <scope>NUCLEOTIDE SEQUENCE [LARGE SCALE GENOMIC DNA]</scope>
    <source>
        <strain evidence="2">E44_bin18</strain>
    </source>
</reference>
<evidence type="ECO:0000313" key="2">
    <source>
        <dbReference type="EMBL" id="TET44315.1"/>
    </source>
</evidence>
<dbReference type="PANTHER" id="PTHR22642">
    <property type="entry name" value="IMIDAZOLONEPROPIONASE"/>
    <property type="match status" value="1"/>
</dbReference>
<proteinExistence type="predicted"/>
<dbReference type="Gene3D" id="3.10.310.70">
    <property type="match status" value="1"/>
</dbReference>
<keyword evidence="2" id="KW-0378">Hydrolase</keyword>
<dbReference type="InterPro" id="IPR033932">
    <property type="entry name" value="YtcJ-like"/>
</dbReference>
<evidence type="ECO:0000313" key="3">
    <source>
        <dbReference type="Proteomes" id="UP000315525"/>
    </source>
</evidence>
<gene>
    <name evidence="2" type="ORF">E3J62_10680</name>
</gene>
<dbReference type="Pfam" id="PF07969">
    <property type="entry name" value="Amidohydro_3"/>
    <property type="match status" value="1"/>
</dbReference>
<dbReference type="EMBL" id="SOJN01000129">
    <property type="protein sequence ID" value="TET44315.1"/>
    <property type="molecule type" value="Genomic_DNA"/>
</dbReference>
<dbReference type="InterPro" id="IPR013108">
    <property type="entry name" value="Amidohydro_3"/>
</dbReference>
<dbReference type="Gene3D" id="3.20.20.140">
    <property type="entry name" value="Metal-dependent hydrolases"/>
    <property type="match status" value="1"/>
</dbReference>
<feature type="domain" description="Amidohydrolase 3" evidence="1">
    <location>
        <begin position="58"/>
        <end position="513"/>
    </location>
</feature>
<dbReference type="AlphaFoldDB" id="A0A523UPE6"/>
<comment type="caution">
    <text evidence="2">The sequence shown here is derived from an EMBL/GenBank/DDBJ whole genome shotgun (WGS) entry which is preliminary data.</text>
</comment>
<dbReference type="Gene3D" id="2.30.40.10">
    <property type="entry name" value="Urease, subunit C, domain 1"/>
    <property type="match status" value="1"/>
</dbReference>
<dbReference type="Proteomes" id="UP000315525">
    <property type="component" value="Unassembled WGS sequence"/>
</dbReference>
<evidence type="ECO:0000259" key="1">
    <source>
        <dbReference type="Pfam" id="PF07969"/>
    </source>
</evidence>
<dbReference type="GO" id="GO:0016810">
    <property type="term" value="F:hydrolase activity, acting on carbon-nitrogen (but not peptide) bonds"/>
    <property type="evidence" value="ECO:0007669"/>
    <property type="project" value="InterPro"/>
</dbReference>
<protein>
    <submittedName>
        <fullName evidence="2">Amidohydrolase</fullName>
    </submittedName>
</protein>
<sequence length="532" mass="58297">MVEKTDSTGNSLLLCNGQIHTLDEAKPLAEAVLIESGGFRRVGSNDELSSAHASLKLDLQGVAVFPGFIDSHVHLLSYGLSLREVDLTSASSIDDVLDMIRNAGEKGGVVRASLLDPESLREGRYPTRAELDSVFKERAVFVKRRDEHSSILNSAAFKLLGLSGEMTGIEVDPSTGEPTGVLRQRANQVALERFHGMIDEGEMKDAYIEGCWNAAEKGVTTVHCLIGADESPERKDWEILKGILEELPVRIVPYFQTRDVNKILGMGLDRIGGCILVDGSIGSRTAAFSEDYCDDPGNKGCLYLGDEELTSFFELSEKVNLQIAVHAIGDRAVEQVINCYEKVLAKSGVRDQRHRIEHAEYVREEQFERIARLKICLGMQPAFEGFWGQTEGMYERRLGKDRARRLNSFNTALKHGVRIAGGSDAPITPVDPIYGIHCAVNHPSEESRLSVERAIKMFTEGGAYIAHKESEIGVIKPGYLADVVGLSADPFSFKPDKIEDIQVVLVIQNGKVLINKLPGSGQAEARQGAGYA</sequence>
<name>A0A523UPE6_UNCT6</name>
<dbReference type="PANTHER" id="PTHR22642:SF22">
    <property type="entry name" value="EXOENZYMES REGULATORY PROTEIN AEPA"/>
    <property type="match status" value="1"/>
</dbReference>
<dbReference type="CDD" id="cd01300">
    <property type="entry name" value="YtcJ_like"/>
    <property type="match status" value="1"/>
</dbReference>
<dbReference type="SUPFAM" id="SSF51556">
    <property type="entry name" value="Metallo-dependent hydrolases"/>
    <property type="match status" value="1"/>
</dbReference>